<accession>A0A242N0B6</accession>
<dbReference type="Proteomes" id="UP000195221">
    <property type="component" value="Unassembled WGS sequence"/>
</dbReference>
<evidence type="ECO:0000313" key="3">
    <source>
        <dbReference type="EMBL" id="OTP77128.1"/>
    </source>
</evidence>
<comment type="caution">
    <text evidence="3">The sequence shown here is derived from an EMBL/GenBank/DDBJ whole genome shotgun (WGS) entry which is preliminary data.</text>
</comment>
<dbReference type="InterPro" id="IPR018769">
    <property type="entry name" value="VgrG2_DUF2345"/>
</dbReference>
<organism evidence="3 4">
    <name type="scientific">Caballeronia sordidicola</name>
    <name type="common">Burkholderia sordidicola</name>
    <dbReference type="NCBI Taxonomy" id="196367"/>
    <lineage>
        <taxon>Bacteria</taxon>
        <taxon>Pseudomonadati</taxon>
        <taxon>Pseudomonadota</taxon>
        <taxon>Betaproteobacteria</taxon>
        <taxon>Burkholderiales</taxon>
        <taxon>Burkholderiaceae</taxon>
        <taxon>Caballeronia</taxon>
    </lineage>
</organism>
<dbReference type="NCBIfam" id="TIGR03361">
    <property type="entry name" value="VI_Rhs_Vgr"/>
    <property type="match status" value="1"/>
</dbReference>
<sequence length="782" mass="86370">MQPTVRHFFANPNHVTNRYAVEIPGTDLSLSIVKYELIERFNEPFIVNILVTSQNMAISGAETIGRWSTFHIDAAASFTWSNTPEVERLRTLHGVVTQWEHVSSSIEEATYRLCIQPRFALLCQTTDSRVFLNATLKEIINESIVDKNVFNHWDIEWQLEDKEQTFEQILMYEESVEAFVSRLCRKYGVYYYFKQSDDQNGARRDTIVFGDSAKGYVRALEMPVLGESGLTNTGQESIHTLRTLRTTVPEVISLWEHNYRIPEDPLKAEARTAFEDRSVIGTIRRSNEHHGSQADGETVANLRREEQIARQTIYAGTSNVVGLTPGTVVRLTNRELPDAKYGLVITSMTSSGARGKSFVNEFEAIPSHLPYRPEYLPQKHWRWMPGPVMAVIESQYTDEYAHPDEYGRYPLKFGFDWRETKPGFSSAPLRLLRSAASFTGGSHDPLLPGTEVRVDFTGGDIDRPVIVGAVHDFQRTDVVYDREGWNTRSIWRSPLRRNDVRMEDYKGREGVKVATVFQKTSVSLGLLVDSEKKERGQGLEAVTQGWASLRGAKGVLVSADGLTGSSAPQLEMQAALAQLRSALANVTSLVDASTTAGATPADKMTQASLKDALTQLKDAGLIASAPAGIALATPRSIQQAADQNVMLTAGKHVDISAVKRFTLAAGDLISICAHKLGIKLFAAKGKVEIQAQNDGLDLFASKQVHVASAEEDVLIAARSKAVMTSGGAYIKFEDGIGKIVCPGGFTIKAASFKFEGPDGFAIPLPVLPKSDFKPTASYKLTR</sequence>
<evidence type="ECO:0000259" key="2">
    <source>
        <dbReference type="Pfam" id="PF13296"/>
    </source>
</evidence>
<proteinExistence type="predicted"/>
<reference evidence="3 4" key="1">
    <citation type="submission" date="2017-03" db="EMBL/GenBank/DDBJ databases">
        <title>Genome analysis of strain PAMC 26577.</title>
        <authorList>
            <person name="Oh H.-M."/>
            <person name="Yang J.-A."/>
        </authorList>
    </citation>
    <scope>NUCLEOTIDE SEQUENCE [LARGE SCALE GENOMIC DNA]</scope>
    <source>
        <strain evidence="3 4">PAMC 26577</strain>
    </source>
</reference>
<feature type="domain" description="DUF2345" evidence="1">
    <location>
        <begin position="611"/>
        <end position="758"/>
    </location>
</feature>
<dbReference type="InterPro" id="IPR017847">
    <property type="entry name" value="T6SS_RhsGE_Vgr_subset"/>
</dbReference>
<dbReference type="SUPFAM" id="SSF69255">
    <property type="entry name" value="gp5 N-terminal domain-like"/>
    <property type="match status" value="1"/>
</dbReference>
<dbReference type="Gene3D" id="2.30.110.50">
    <property type="match status" value="1"/>
</dbReference>
<dbReference type="Pfam" id="PF05954">
    <property type="entry name" value="Phage_GPD"/>
    <property type="match status" value="1"/>
</dbReference>
<dbReference type="Gene3D" id="3.55.50.10">
    <property type="entry name" value="Baseplate protein-like domains"/>
    <property type="match status" value="1"/>
</dbReference>
<dbReference type="AlphaFoldDB" id="A0A242N0B6"/>
<dbReference type="Pfam" id="PF10106">
    <property type="entry name" value="DUF2345"/>
    <property type="match status" value="1"/>
</dbReference>
<dbReference type="InterPro" id="IPR028244">
    <property type="entry name" value="T6SS_Rhs_Vgr_dom"/>
</dbReference>
<dbReference type="Gene3D" id="2.40.50.230">
    <property type="entry name" value="Gp5 N-terminal domain"/>
    <property type="match status" value="1"/>
</dbReference>
<dbReference type="InterPro" id="IPR006533">
    <property type="entry name" value="T6SS_Vgr_RhsGE"/>
</dbReference>
<protein>
    <submittedName>
        <fullName evidence="3">VgrG protein</fullName>
    </submittedName>
</protein>
<dbReference type="InterPro" id="IPR037026">
    <property type="entry name" value="Vgr_OB-fold_dom_sf"/>
</dbReference>
<dbReference type="Pfam" id="PF13296">
    <property type="entry name" value="T6SS_Vgr"/>
    <property type="match status" value="1"/>
</dbReference>
<dbReference type="SUPFAM" id="SSF69279">
    <property type="entry name" value="Phage tail proteins"/>
    <property type="match status" value="2"/>
</dbReference>
<feature type="domain" description="Putative type VI secretion system Rhs element associated Vgr" evidence="2">
    <location>
        <begin position="496"/>
        <end position="591"/>
    </location>
</feature>
<name>A0A242N0B6_CABSO</name>
<dbReference type="NCBIfam" id="TIGR01646">
    <property type="entry name" value="vgr_GE"/>
    <property type="match status" value="1"/>
</dbReference>
<dbReference type="EMBL" id="NBTZ01000033">
    <property type="protein sequence ID" value="OTP77128.1"/>
    <property type="molecule type" value="Genomic_DNA"/>
</dbReference>
<dbReference type="Gene3D" id="4.10.220.110">
    <property type="match status" value="1"/>
</dbReference>
<evidence type="ECO:0000259" key="1">
    <source>
        <dbReference type="Pfam" id="PF10106"/>
    </source>
</evidence>
<evidence type="ECO:0000313" key="4">
    <source>
        <dbReference type="Proteomes" id="UP000195221"/>
    </source>
</evidence>
<gene>
    <name evidence="3" type="ORF">PAMC26577_09180</name>
</gene>